<dbReference type="Pfam" id="PF03772">
    <property type="entry name" value="Competence"/>
    <property type="match status" value="1"/>
</dbReference>
<dbReference type="KEGG" id="grs:C7S20_03050"/>
<evidence type="ECO:0000256" key="6">
    <source>
        <dbReference type="SAM" id="Phobius"/>
    </source>
</evidence>
<keyword evidence="3 6" id="KW-0812">Transmembrane</keyword>
<feature type="transmembrane region" description="Helical" evidence="6">
    <location>
        <begin position="512"/>
        <end position="533"/>
    </location>
</feature>
<keyword evidence="2" id="KW-1003">Cell membrane</keyword>
<feature type="transmembrane region" description="Helical" evidence="6">
    <location>
        <begin position="30"/>
        <end position="49"/>
    </location>
</feature>
<feature type="transmembrane region" description="Helical" evidence="6">
    <location>
        <begin position="337"/>
        <end position="356"/>
    </location>
</feature>
<evidence type="ECO:0000256" key="4">
    <source>
        <dbReference type="ARBA" id="ARBA00022989"/>
    </source>
</evidence>
<organism evidence="9 10">
    <name type="scientific">Christiangramia fulva</name>
    <dbReference type="NCBI Taxonomy" id="2126553"/>
    <lineage>
        <taxon>Bacteria</taxon>
        <taxon>Pseudomonadati</taxon>
        <taxon>Bacteroidota</taxon>
        <taxon>Flavobacteriia</taxon>
        <taxon>Flavobacteriales</taxon>
        <taxon>Flavobacteriaceae</taxon>
        <taxon>Christiangramia</taxon>
    </lineage>
</organism>
<feature type="domain" description="ComEC/Rec2-related protein" evidence="7">
    <location>
        <begin position="237"/>
        <end position="506"/>
    </location>
</feature>
<evidence type="ECO:0000256" key="2">
    <source>
        <dbReference type="ARBA" id="ARBA00022475"/>
    </source>
</evidence>
<feature type="transmembrane region" description="Helical" evidence="6">
    <location>
        <begin position="288"/>
        <end position="307"/>
    </location>
</feature>
<dbReference type="InterPro" id="IPR025405">
    <property type="entry name" value="DUF4131"/>
</dbReference>
<comment type="subcellular location">
    <subcellularLocation>
        <location evidence="1">Cell membrane</location>
        <topology evidence="1">Multi-pass membrane protein</topology>
    </subcellularLocation>
</comment>
<dbReference type="RefSeq" id="WP_107011094.1">
    <property type="nucleotide sequence ID" value="NZ_CP028136.1"/>
</dbReference>
<evidence type="ECO:0000259" key="8">
    <source>
        <dbReference type="Pfam" id="PF13567"/>
    </source>
</evidence>
<keyword evidence="10" id="KW-1185">Reference proteome</keyword>
<name>A0A2R3Z244_9FLAO</name>
<feature type="domain" description="DUF4131" evidence="8">
    <location>
        <begin position="31"/>
        <end position="195"/>
    </location>
</feature>
<evidence type="ECO:0008006" key="11">
    <source>
        <dbReference type="Google" id="ProtNLM"/>
    </source>
</evidence>
<dbReference type="PANTHER" id="PTHR30619:SF1">
    <property type="entry name" value="RECOMBINATION PROTEIN 2"/>
    <property type="match status" value="1"/>
</dbReference>
<keyword evidence="5 6" id="KW-0472">Membrane</keyword>
<feature type="transmembrane region" description="Helical" evidence="6">
    <location>
        <begin position="253"/>
        <end position="276"/>
    </location>
</feature>
<feature type="transmembrane region" description="Helical" evidence="6">
    <location>
        <begin position="390"/>
        <end position="413"/>
    </location>
</feature>
<keyword evidence="4 6" id="KW-1133">Transmembrane helix</keyword>
<feature type="transmembrane region" description="Helical" evidence="6">
    <location>
        <begin position="487"/>
        <end position="505"/>
    </location>
</feature>
<dbReference type="OrthoDB" id="9761531at2"/>
<evidence type="ECO:0000256" key="1">
    <source>
        <dbReference type="ARBA" id="ARBA00004651"/>
    </source>
</evidence>
<gene>
    <name evidence="9" type="ORF">C7S20_03050</name>
</gene>
<dbReference type="NCBIfam" id="TIGR00360">
    <property type="entry name" value="ComEC_N-term"/>
    <property type="match status" value="1"/>
</dbReference>
<dbReference type="AlphaFoldDB" id="A0A2R3Z244"/>
<dbReference type="InterPro" id="IPR052159">
    <property type="entry name" value="Competence_DNA_uptake"/>
</dbReference>
<evidence type="ECO:0000256" key="5">
    <source>
        <dbReference type="ARBA" id="ARBA00023136"/>
    </source>
</evidence>
<sequence>MKSFRFIFLRLCLYLISGLLAGFYTAATNTFSFCLTGFGLVSFAAVYFYTRKQLFYGSLPGIAAFLLIFSIGFSSAHFSKPENQQNHYLRYEDEGNSPLLKAQVTEILKSTGFSRRYVLESEELVFENSVKKVSGRILLNLTDSLPARTLEPGTYLLLPFEPQKIKPPLNPFQFSYKDYLRRMRIERQLNLSGSQLKILPQPSFSILRPAGKIRHSIMSSLERSSFSASELAIFEALLLGERRNISNVMYKDYAAAGAIHILAISGLHIGILLWLFNFILKPMEKFRYGKIIKTIVLIILLWFFAMLTGLSPSVVRAVSMFSFIAVGMQLNRKTSTLNSIFVSLFFLLLINPFYLFQVGFQLSYLAVTAIVIFYPFIYKTIEIRNQWVDYFWKLTAVSLSAQIGIFPLSLFYFHQFPGLFLLTNLFILPLLAIILGVGLLVIVLAIFNILPDFLAEGFSQLLSLMNRFVKTIAGYENLVFSDLRFSLFQMLVYFVVLIAFLFLLHRRTFKNLVFLLTAILIFQVISIVGIKMIPSEELIVFQKSGTSVIAKKENENLVVFGAQKPEGILLKDYLRERRIKNLKFEDPFSIIEVSGKTVLSLDSSGIYNIPGFSPEILILKDSPKINLDRLISTVHPEKIIADASNAPWLLKKWKTSCRDKKIPFHYTGEKGAYILKNP</sequence>
<evidence type="ECO:0000256" key="3">
    <source>
        <dbReference type="ARBA" id="ARBA00022692"/>
    </source>
</evidence>
<evidence type="ECO:0000313" key="9">
    <source>
        <dbReference type="EMBL" id="AVR44316.1"/>
    </source>
</evidence>
<proteinExistence type="predicted"/>
<dbReference type="Pfam" id="PF13567">
    <property type="entry name" value="DUF4131"/>
    <property type="match status" value="1"/>
</dbReference>
<reference evidence="10" key="1">
    <citation type="submission" date="2018-03" db="EMBL/GenBank/DDBJ databases">
        <title>Gramella fulva sp. nov., isolated from a dry surface of tidal flat.</title>
        <authorList>
            <person name="Hwang S.H."/>
            <person name="Hwang W.M."/>
            <person name="Kang K."/>
            <person name="Ahn T.-Y."/>
        </authorList>
    </citation>
    <scope>NUCLEOTIDE SEQUENCE [LARGE SCALE GENOMIC DNA]</scope>
    <source>
        <strain evidence="10">SH35</strain>
    </source>
</reference>
<evidence type="ECO:0000313" key="10">
    <source>
        <dbReference type="Proteomes" id="UP000241507"/>
    </source>
</evidence>
<accession>A0A2R3Z244</accession>
<evidence type="ECO:0000259" key="7">
    <source>
        <dbReference type="Pfam" id="PF03772"/>
    </source>
</evidence>
<feature type="transmembrane region" description="Helical" evidence="6">
    <location>
        <begin position="54"/>
        <end position="73"/>
    </location>
</feature>
<dbReference type="Proteomes" id="UP000241507">
    <property type="component" value="Chromosome"/>
</dbReference>
<dbReference type="GO" id="GO:0005886">
    <property type="term" value="C:plasma membrane"/>
    <property type="evidence" value="ECO:0007669"/>
    <property type="project" value="UniProtKB-SubCell"/>
</dbReference>
<feature type="transmembrane region" description="Helical" evidence="6">
    <location>
        <begin position="425"/>
        <end position="450"/>
    </location>
</feature>
<feature type="transmembrane region" description="Helical" evidence="6">
    <location>
        <begin position="362"/>
        <end position="378"/>
    </location>
</feature>
<feature type="transmembrane region" description="Helical" evidence="6">
    <location>
        <begin position="7"/>
        <end position="24"/>
    </location>
</feature>
<protein>
    <recommendedName>
        <fullName evidence="11">Competence protein</fullName>
    </recommendedName>
</protein>
<dbReference type="EMBL" id="CP028136">
    <property type="protein sequence ID" value="AVR44316.1"/>
    <property type="molecule type" value="Genomic_DNA"/>
</dbReference>
<dbReference type="InterPro" id="IPR004477">
    <property type="entry name" value="ComEC_N"/>
</dbReference>
<dbReference type="PANTHER" id="PTHR30619">
    <property type="entry name" value="DNA INTERNALIZATION/COMPETENCE PROTEIN COMEC/REC2"/>
    <property type="match status" value="1"/>
</dbReference>